<dbReference type="EMBL" id="JACJTB010000061">
    <property type="protein sequence ID" value="MBD2598136.1"/>
    <property type="molecule type" value="Genomic_DNA"/>
</dbReference>
<dbReference type="InterPro" id="IPR051052">
    <property type="entry name" value="Diverse_substrate_MTase"/>
</dbReference>
<comment type="similarity">
    <text evidence="1">Belongs to the methyltransferase superfamily.</text>
</comment>
<proteinExistence type="inferred from homology"/>
<evidence type="ECO:0000256" key="1">
    <source>
        <dbReference type="ARBA" id="ARBA00008361"/>
    </source>
</evidence>
<reference evidence="5 6" key="1">
    <citation type="journal article" date="2020" name="ISME J.">
        <title>Comparative genomics reveals insights into cyanobacterial evolution and habitat adaptation.</title>
        <authorList>
            <person name="Chen M.Y."/>
            <person name="Teng W.K."/>
            <person name="Zhao L."/>
            <person name="Hu C.X."/>
            <person name="Zhou Y.K."/>
            <person name="Han B.P."/>
            <person name="Song L.R."/>
            <person name="Shu W.S."/>
        </authorList>
    </citation>
    <scope>NUCLEOTIDE SEQUENCE [LARGE SCALE GENOMIC DNA]</scope>
    <source>
        <strain evidence="5 6">FACHB-130</strain>
    </source>
</reference>
<dbReference type="SUPFAM" id="SSF53335">
    <property type="entry name" value="S-adenosyl-L-methionine-dependent methyltransferases"/>
    <property type="match status" value="1"/>
</dbReference>
<sequence length="252" mass="29691">MIGHKHNKLMYDKYGERYHLKRNNEEDNLWNEYLDIPSMTKLIEKNVNQRNVLDIGCGSGKFAAKVKSWGGNVIGLDQSSTMIEIARKEHPEIDFYVGIAEELPFGDKSFELIYSCLMVHYVKELSPLFTEVARVIRSFGKFIFSFHHPFDEVTNKFWNGRTYDVTMRPYFHNDEYRWNMFDDMELVSYHHTFETIFTSLNENGFVVERLIEPTPNHSTRDKHPIFYERTSNYPSFCAISAIYLPNSIPLMP</sequence>
<organism evidence="5 6">
    <name type="scientific">Nostoc spongiaeforme FACHB-130</name>
    <dbReference type="NCBI Taxonomy" id="1357510"/>
    <lineage>
        <taxon>Bacteria</taxon>
        <taxon>Bacillati</taxon>
        <taxon>Cyanobacteriota</taxon>
        <taxon>Cyanophyceae</taxon>
        <taxon>Nostocales</taxon>
        <taxon>Nostocaceae</taxon>
        <taxon>Nostoc</taxon>
    </lineage>
</organism>
<evidence type="ECO:0000256" key="2">
    <source>
        <dbReference type="ARBA" id="ARBA00022603"/>
    </source>
</evidence>
<keyword evidence="6" id="KW-1185">Reference proteome</keyword>
<accession>A0ABR8G4G5</accession>
<comment type="caution">
    <text evidence="5">The sequence shown here is derived from an EMBL/GenBank/DDBJ whole genome shotgun (WGS) entry which is preliminary data.</text>
</comment>
<dbReference type="Gene3D" id="3.40.50.150">
    <property type="entry name" value="Vaccinia Virus protein VP39"/>
    <property type="match status" value="1"/>
</dbReference>
<keyword evidence="3" id="KW-0808">Transferase</keyword>
<keyword evidence="2 5" id="KW-0489">Methyltransferase</keyword>
<feature type="domain" description="Methyltransferase type 11" evidence="4">
    <location>
        <begin position="53"/>
        <end position="144"/>
    </location>
</feature>
<dbReference type="GO" id="GO:0032259">
    <property type="term" value="P:methylation"/>
    <property type="evidence" value="ECO:0007669"/>
    <property type="project" value="UniProtKB-KW"/>
</dbReference>
<dbReference type="InterPro" id="IPR029063">
    <property type="entry name" value="SAM-dependent_MTases_sf"/>
</dbReference>
<dbReference type="CDD" id="cd02440">
    <property type="entry name" value="AdoMet_MTases"/>
    <property type="match status" value="1"/>
</dbReference>
<evidence type="ECO:0000256" key="3">
    <source>
        <dbReference type="ARBA" id="ARBA00022679"/>
    </source>
</evidence>
<dbReference type="PANTHER" id="PTHR44942">
    <property type="entry name" value="METHYLTRANSF_11 DOMAIN-CONTAINING PROTEIN"/>
    <property type="match status" value="1"/>
</dbReference>
<gene>
    <name evidence="5" type="ORF">H6G74_27980</name>
</gene>
<dbReference type="PANTHER" id="PTHR44942:SF4">
    <property type="entry name" value="METHYLTRANSFERASE TYPE 11 DOMAIN-CONTAINING PROTEIN"/>
    <property type="match status" value="1"/>
</dbReference>
<evidence type="ECO:0000313" key="6">
    <source>
        <dbReference type="Proteomes" id="UP000603457"/>
    </source>
</evidence>
<dbReference type="RefSeq" id="WP_190970812.1">
    <property type="nucleotide sequence ID" value="NZ_JACJTB010000061.1"/>
</dbReference>
<dbReference type="Pfam" id="PF08241">
    <property type="entry name" value="Methyltransf_11"/>
    <property type="match status" value="1"/>
</dbReference>
<evidence type="ECO:0000259" key="4">
    <source>
        <dbReference type="Pfam" id="PF08241"/>
    </source>
</evidence>
<name>A0ABR8G4G5_9NOSO</name>
<evidence type="ECO:0000313" key="5">
    <source>
        <dbReference type="EMBL" id="MBD2598136.1"/>
    </source>
</evidence>
<dbReference type="Proteomes" id="UP000603457">
    <property type="component" value="Unassembled WGS sequence"/>
</dbReference>
<dbReference type="InterPro" id="IPR013216">
    <property type="entry name" value="Methyltransf_11"/>
</dbReference>
<dbReference type="GO" id="GO:0008168">
    <property type="term" value="F:methyltransferase activity"/>
    <property type="evidence" value="ECO:0007669"/>
    <property type="project" value="UniProtKB-KW"/>
</dbReference>
<protein>
    <submittedName>
        <fullName evidence="5">Class I SAM-dependent methyltransferase</fullName>
    </submittedName>
</protein>